<keyword evidence="3" id="KW-0731">Sigma factor</keyword>
<protein>
    <submittedName>
        <fullName evidence="8">Sigma-70 family RNA polymerase sigma factor</fullName>
    </submittedName>
</protein>
<dbReference type="InterPro" id="IPR013325">
    <property type="entry name" value="RNA_pol_sigma_r2"/>
</dbReference>
<feature type="domain" description="RNA polymerase sigma factor 70 region 4 type 2" evidence="7">
    <location>
        <begin position="112"/>
        <end position="161"/>
    </location>
</feature>
<dbReference type="GO" id="GO:0016987">
    <property type="term" value="F:sigma factor activity"/>
    <property type="evidence" value="ECO:0007669"/>
    <property type="project" value="UniProtKB-KW"/>
</dbReference>
<dbReference type="SUPFAM" id="SSF88946">
    <property type="entry name" value="Sigma2 domain of RNA polymerase sigma factors"/>
    <property type="match status" value="1"/>
</dbReference>
<dbReference type="Gene3D" id="1.10.10.10">
    <property type="entry name" value="Winged helix-like DNA-binding domain superfamily/Winged helix DNA-binding domain"/>
    <property type="match status" value="1"/>
</dbReference>
<dbReference type="InterPro" id="IPR039425">
    <property type="entry name" value="RNA_pol_sigma-70-like"/>
</dbReference>
<dbReference type="NCBIfam" id="TIGR02937">
    <property type="entry name" value="sigma70-ECF"/>
    <property type="match status" value="1"/>
</dbReference>
<name>A0A844XYC3_9SPHN</name>
<evidence type="ECO:0000313" key="8">
    <source>
        <dbReference type="EMBL" id="MXO50556.1"/>
    </source>
</evidence>
<dbReference type="Gene3D" id="1.10.1740.10">
    <property type="match status" value="1"/>
</dbReference>
<dbReference type="Pfam" id="PF04542">
    <property type="entry name" value="Sigma70_r2"/>
    <property type="match status" value="1"/>
</dbReference>
<keyword evidence="4" id="KW-0804">Transcription</keyword>
<evidence type="ECO:0000256" key="3">
    <source>
        <dbReference type="ARBA" id="ARBA00023082"/>
    </source>
</evidence>
<dbReference type="GO" id="GO:0006352">
    <property type="term" value="P:DNA-templated transcription initiation"/>
    <property type="evidence" value="ECO:0007669"/>
    <property type="project" value="InterPro"/>
</dbReference>
<organism evidence="8 9">
    <name type="scientific">Qipengyuania gaetbuli</name>
    <dbReference type="NCBI Taxonomy" id="266952"/>
    <lineage>
        <taxon>Bacteria</taxon>
        <taxon>Pseudomonadati</taxon>
        <taxon>Pseudomonadota</taxon>
        <taxon>Alphaproteobacteria</taxon>
        <taxon>Sphingomonadales</taxon>
        <taxon>Erythrobacteraceae</taxon>
        <taxon>Qipengyuania</taxon>
    </lineage>
</organism>
<dbReference type="EMBL" id="WTYF01000004">
    <property type="protein sequence ID" value="MXO50556.1"/>
    <property type="molecule type" value="Genomic_DNA"/>
</dbReference>
<dbReference type="PANTHER" id="PTHR43133">
    <property type="entry name" value="RNA POLYMERASE ECF-TYPE SIGMA FACTO"/>
    <property type="match status" value="1"/>
</dbReference>
<dbReference type="InterPro" id="IPR014284">
    <property type="entry name" value="RNA_pol_sigma-70_dom"/>
</dbReference>
<evidence type="ECO:0000256" key="2">
    <source>
        <dbReference type="ARBA" id="ARBA00023015"/>
    </source>
</evidence>
<evidence type="ECO:0000256" key="5">
    <source>
        <dbReference type="SAM" id="MobiDB-lite"/>
    </source>
</evidence>
<dbReference type="InterPro" id="IPR013324">
    <property type="entry name" value="RNA_pol_sigma_r3/r4-like"/>
</dbReference>
<evidence type="ECO:0000259" key="7">
    <source>
        <dbReference type="Pfam" id="PF08281"/>
    </source>
</evidence>
<evidence type="ECO:0000256" key="4">
    <source>
        <dbReference type="ARBA" id="ARBA00023163"/>
    </source>
</evidence>
<reference evidence="8 9" key="1">
    <citation type="submission" date="2019-12" db="EMBL/GenBank/DDBJ databases">
        <title>Genomic-based taxomic classification of the family Erythrobacteraceae.</title>
        <authorList>
            <person name="Xu L."/>
        </authorList>
    </citation>
    <scope>NUCLEOTIDE SEQUENCE [LARGE SCALE GENOMIC DNA]</scope>
    <source>
        <strain evidence="8 9">DSM 16225</strain>
    </source>
</reference>
<feature type="region of interest" description="Disordered" evidence="5">
    <location>
        <begin position="79"/>
        <end position="101"/>
    </location>
</feature>
<dbReference type="SUPFAM" id="SSF88659">
    <property type="entry name" value="Sigma3 and sigma4 domains of RNA polymerase sigma factors"/>
    <property type="match status" value="1"/>
</dbReference>
<comment type="caution">
    <text evidence="8">The sequence shown here is derived from an EMBL/GenBank/DDBJ whole genome shotgun (WGS) entry which is preliminary data.</text>
</comment>
<gene>
    <name evidence="8" type="ORF">GRI42_04465</name>
</gene>
<proteinExistence type="inferred from homology"/>
<comment type="similarity">
    <text evidence="1">Belongs to the sigma-70 factor family. ECF subfamily.</text>
</comment>
<dbReference type="Pfam" id="PF08281">
    <property type="entry name" value="Sigma70_r4_2"/>
    <property type="match status" value="1"/>
</dbReference>
<feature type="domain" description="RNA polymerase sigma-70 region 2" evidence="6">
    <location>
        <begin position="16"/>
        <end position="80"/>
    </location>
</feature>
<dbReference type="Proteomes" id="UP000444185">
    <property type="component" value="Unassembled WGS sequence"/>
</dbReference>
<dbReference type="InterPro" id="IPR013249">
    <property type="entry name" value="RNA_pol_sigma70_r4_t2"/>
</dbReference>
<dbReference type="AlphaFoldDB" id="A0A844XYC3"/>
<keyword evidence="9" id="KW-1185">Reference proteome</keyword>
<evidence type="ECO:0000256" key="1">
    <source>
        <dbReference type="ARBA" id="ARBA00010641"/>
    </source>
</evidence>
<accession>A0A844XYC3</accession>
<keyword evidence="2" id="KW-0805">Transcription regulation</keyword>
<evidence type="ECO:0000313" key="9">
    <source>
        <dbReference type="Proteomes" id="UP000444185"/>
    </source>
</evidence>
<dbReference type="RefSeq" id="WP_160607140.1">
    <property type="nucleotide sequence ID" value="NZ_WTYF01000004.1"/>
</dbReference>
<dbReference type="OrthoDB" id="9803470at2"/>
<evidence type="ECO:0000259" key="6">
    <source>
        <dbReference type="Pfam" id="PF04542"/>
    </source>
</evidence>
<dbReference type="PANTHER" id="PTHR43133:SF45">
    <property type="entry name" value="RNA POLYMERASE ECF-TYPE SIGMA FACTOR"/>
    <property type="match status" value="1"/>
</dbReference>
<dbReference type="GO" id="GO:0003677">
    <property type="term" value="F:DNA binding"/>
    <property type="evidence" value="ECO:0007669"/>
    <property type="project" value="InterPro"/>
</dbReference>
<dbReference type="InterPro" id="IPR036388">
    <property type="entry name" value="WH-like_DNA-bd_sf"/>
</dbReference>
<dbReference type="InterPro" id="IPR007627">
    <property type="entry name" value="RNA_pol_sigma70_r2"/>
</dbReference>
<sequence>MTEEKQHAYYREAGAQFAPAIARLARAMERDGDKARDLEQDIHCELFRSFARFEGQCALKTWVYRVAHNVAAEHRLRESRRRPTVSLEETDELPSLGSGERAAAEGHAVARAQEMIRQLPTLDAQVMLLWLEGESARDISEVTGLASGTVATRIHRLKTALADQFGPPDHQEIIR</sequence>